<keyword evidence="10" id="KW-0255">Endonuclease</keyword>
<organism evidence="10 11">
    <name type="scientific">Kribbella caucasensis</name>
    <dbReference type="NCBI Taxonomy" id="2512215"/>
    <lineage>
        <taxon>Bacteria</taxon>
        <taxon>Bacillati</taxon>
        <taxon>Actinomycetota</taxon>
        <taxon>Actinomycetes</taxon>
        <taxon>Propionibacteriales</taxon>
        <taxon>Kribbellaceae</taxon>
        <taxon>Kribbella</taxon>
    </lineage>
</organism>
<sequence>MSLLLRVATFNIRNSSAPDGDDAWPVRRDATADAIVALEADVVGLQEVLPDQLEFLRERFADREIVGAGRDDGVNAGEHSVVMVRPGDWQIESHETRWLSPEPATPGSVGWDAHLTRIATLVRLVHADGRQVGIANTHYDHAGEIARVESSNLLDRWLSAEPYRHWILIGDLNAEPGSPPLTALTEAGWIDAVPPGEGGTEHDFTGATDRDRIDHILLGKGWQVVEAAVSHHRPRGRLPSDHWPVAATLRLT</sequence>
<dbReference type="GO" id="GO:0006281">
    <property type="term" value="P:DNA repair"/>
    <property type="evidence" value="ECO:0007669"/>
    <property type="project" value="UniProtKB-KW"/>
</dbReference>
<keyword evidence="3" id="KW-0540">Nuclease</keyword>
<dbReference type="OrthoDB" id="9793162at2"/>
<reference evidence="10 11" key="1">
    <citation type="submission" date="2019-03" db="EMBL/GenBank/DDBJ databases">
        <title>Genomic Encyclopedia of Type Strains, Phase III (KMG-III): the genomes of soil and plant-associated and newly described type strains.</title>
        <authorList>
            <person name="Whitman W."/>
        </authorList>
    </citation>
    <scope>NUCLEOTIDE SEQUENCE [LARGE SCALE GENOMIC DNA]</scope>
    <source>
        <strain evidence="10 11">VKM Ac-2527</strain>
    </source>
</reference>
<evidence type="ECO:0000256" key="6">
    <source>
        <dbReference type="ARBA" id="ARBA00022801"/>
    </source>
</evidence>
<evidence type="ECO:0000256" key="3">
    <source>
        <dbReference type="ARBA" id="ARBA00022722"/>
    </source>
</evidence>
<dbReference type="Proteomes" id="UP000295388">
    <property type="component" value="Unassembled WGS sequence"/>
</dbReference>
<evidence type="ECO:0000256" key="2">
    <source>
        <dbReference type="ARBA" id="ARBA00001946"/>
    </source>
</evidence>
<dbReference type="Gene3D" id="3.60.10.10">
    <property type="entry name" value="Endonuclease/exonuclease/phosphatase"/>
    <property type="match status" value="1"/>
</dbReference>
<evidence type="ECO:0000256" key="7">
    <source>
        <dbReference type="ARBA" id="ARBA00022842"/>
    </source>
</evidence>
<keyword evidence="8" id="KW-0234">DNA repair</keyword>
<gene>
    <name evidence="10" type="ORF">EV643_119154</name>
</gene>
<dbReference type="RefSeq" id="WP_133803992.1">
    <property type="nucleotide sequence ID" value="NZ_SNWQ01000019.1"/>
</dbReference>
<comment type="cofactor">
    <cofactor evidence="2">
        <name>Mg(2+)</name>
        <dbReference type="ChEBI" id="CHEBI:18420"/>
    </cofactor>
</comment>
<evidence type="ECO:0000256" key="1">
    <source>
        <dbReference type="ARBA" id="ARBA00001936"/>
    </source>
</evidence>
<dbReference type="InterPro" id="IPR005135">
    <property type="entry name" value="Endo/exonuclease/phosphatase"/>
</dbReference>
<dbReference type="GO" id="GO:0004527">
    <property type="term" value="F:exonuclease activity"/>
    <property type="evidence" value="ECO:0007669"/>
    <property type="project" value="UniProtKB-KW"/>
</dbReference>
<keyword evidence="4" id="KW-0479">Metal-binding</keyword>
<dbReference type="EMBL" id="SNWQ01000019">
    <property type="protein sequence ID" value="TDO43221.1"/>
    <property type="molecule type" value="Genomic_DNA"/>
</dbReference>
<evidence type="ECO:0000313" key="11">
    <source>
        <dbReference type="Proteomes" id="UP000295388"/>
    </source>
</evidence>
<keyword evidence="10" id="KW-0269">Exonuclease</keyword>
<evidence type="ECO:0000259" key="9">
    <source>
        <dbReference type="Pfam" id="PF03372"/>
    </source>
</evidence>
<comment type="cofactor">
    <cofactor evidence="1">
        <name>Mn(2+)</name>
        <dbReference type="ChEBI" id="CHEBI:29035"/>
    </cofactor>
</comment>
<dbReference type="SUPFAM" id="SSF56219">
    <property type="entry name" value="DNase I-like"/>
    <property type="match status" value="1"/>
</dbReference>
<dbReference type="AlphaFoldDB" id="A0A4R6K4P5"/>
<dbReference type="InterPro" id="IPR036691">
    <property type="entry name" value="Endo/exonu/phosph_ase_sf"/>
</dbReference>
<proteinExistence type="predicted"/>
<keyword evidence="7" id="KW-0460">Magnesium</keyword>
<evidence type="ECO:0000256" key="4">
    <source>
        <dbReference type="ARBA" id="ARBA00022723"/>
    </source>
</evidence>
<evidence type="ECO:0000256" key="5">
    <source>
        <dbReference type="ARBA" id="ARBA00022763"/>
    </source>
</evidence>
<dbReference type="PANTHER" id="PTHR15822">
    <property type="entry name" value="TRAF AND TNF RECEPTOR-ASSOCIATED PROTEIN"/>
    <property type="match status" value="1"/>
</dbReference>
<dbReference type="Pfam" id="PF03372">
    <property type="entry name" value="Exo_endo_phos"/>
    <property type="match status" value="1"/>
</dbReference>
<dbReference type="GO" id="GO:0046872">
    <property type="term" value="F:metal ion binding"/>
    <property type="evidence" value="ECO:0007669"/>
    <property type="project" value="UniProtKB-KW"/>
</dbReference>
<keyword evidence="6 10" id="KW-0378">Hydrolase</keyword>
<comment type="caution">
    <text evidence="10">The sequence shown here is derived from an EMBL/GenBank/DDBJ whole genome shotgun (WGS) entry which is preliminary data.</text>
</comment>
<dbReference type="InterPro" id="IPR051547">
    <property type="entry name" value="TDP2-like"/>
</dbReference>
<dbReference type="PANTHER" id="PTHR15822:SF4">
    <property type="entry name" value="TYROSYL-DNA PHOSPHODIESTERASE 2"/>
    <property type="match status" value="1"/>
</dbReference>
<accession>A0A4R6K4P5</accession>
<dbReference type="GO" id="GO:0004519">
    <property type="term" value="F:endonuclease activity"/>
    <property type="evidence" value="ECO:0007669"/>
    <property type="project" value="UniProtKB-KW"/>
</dbReference>
<feature type="domain" description="Endonuclease/exonuclease/phosphatase" evidence="9">
    <location>
        <begin position="8"/>
        <end position="242"/>
    </location>
</feature>
<keyword evidence="5" id="KW-0227">DNA damage</keyword>
<keyword evidence="11" id="KW-1185">Reference proteome</keyword>
<evidence type="ECO:0000256" key="8">
    <source>
        <dbReference type="ARBA" id="ARBA00023204"/>
    </source>
</evidence>
<protein>
    <submittedName>
        <fullName evidence="10">Endonuclease/exonuclease/phosphatase family metal-dependent hydrolase</fullName>
    </submittedName>
</protein>
<name>A0A4R6K4P5_9ACTN</name>
<evidence type="ECO:0000313" key="10">
    <source>
        <dbReference type="EMBL" id="TDO43221.1"/>
    </source>
</evidence>
<dbReference type="CDD" id="cd09083">
    <property type="entry name" value="EEP-1"/>
    <property type="match status" value="1"/>
</dbReference>